<accession>A0A4R2GTH8</accession>
<dbReference type="PROSITE" id="PS50879">
    <property type="entry name" value="RNASE_H_1"/>
    <property type="match status" value="1"/>
</dbReference>
<dbReference type="GO" id="GO:0046872">
    <property type="term" value="F:metal ion binding"/>
    <property type="evidence" value="ECO:0007669"/>
    <property type="project" value="UniProtKB-KW"/>
</dbReference>
<dbReference type="Pfam" id="PF00075">
    <property type="entry name" value="RNase_H"/>
    <property type="match status" value="1"/>
</dbReference>
<evidence type="ECO:0000256" key="3">
    <source>
        <dbReference type="ARBA" id="ARBA00012180"/>
    </source>
</evidence>
<evidence type="ECO:0000256" key="1">
    <source>
        <dbReference type="ARBA" id="ARBA00000077"/>
    </source>
</evidence>
<evidence type="ECO:0000256" key="6">
    <source>
        <dbReference type="ARBA" id="ARBA00022759"/>
    </source>
</evidence>
<keyword evidence="7" id="KW-0378">Hydrolase</keyword>
<evidence type="ECO:0000256" key="2">
    <source>
        <dbReference type="ARBA" id="ARBA00005300"/>
    </source>
</evidence>
<dbReference type="Gene3D" id="3.30.420.10">
    <property type="entry name" value="Ribonuclease H-like superfamily/Ribonuclease H"/>
    <property type="match status" value="1"/>
</dbReference>
<comment type="similarity">
    <text evidence="2">Belongs to the RNase H family.</text>
</comment>
<reference evidence="9 10" key="1">
    <citation type="submission" date="2019-03" db="EMBL/GenBank/DDBJ databases">
        <title>Genomic Encyclopedia of Type Strains, Phase IV (KMG-IV): sequencing the most valuable type-strain genomes for metagenomic binning, comparative biology and taxonomic classification.</title>
        <authorList>
            <person name="Goeker M."/>
        </authorList>
    </citation>
    <scope>NUCLEOTIDE SEQUENCE [LARGE SCALE GENOMIC DNA]</scope>
    <source>
        <strain evidence="9 10">DSM 22958</strain>
    </source>
</reference>
<dbReference type="InterPro" id="IPR012337">
    <property type="entry name" value="RNaseH-like_sf"/>
</dbReference>
<evidence type="ECO:0000256" key="5">
    <source>
        <dbReference type="ARBA" id="ARBA00022723"/>
    </source>
</evidence>
<dbReference type="InterPro" id="IPR036397">
    <property type="entry name" value="RNaseH_sf"/>
</dbReference>
<dbReference type="EC" id="3.1.26.4" evidence="3"/>
<protein>
    <recommendedName>
        <fullName evidence="3">ribonuclease H</fullName>
        <ecNumber evidence="3">3.1.26.4</ecNumber>
    </recommendedName>
</protein>
<comment type="catalytic activity">
    <reaction evidence="1">
        <text>Endonucleolytic cleavage to 5'-phosphomonoester.</text>
        <dbReference type="EC" id="3.1.26.4"/>
    </reaction>
</comment>
<keyword evidence="10" id="KW-1185">Reference proteome</keyword>
<dbReference type="PANTHER" id="PTHR10642:SF26">
    <property type="entry name" value="RIBONUCLEASE H1"/>
    <property type="match status" value="1"/>
</dbReference>
<keyword evidence="5" id="KW-0479">Metal-binding</keyword>
<dbReference type="AlphaFoldDB" id="A0A4R2GTH8"/>
<dbReference type="GO" id="GO:0043137">
    <property type="term" value="P:DNA replication, removal of RNA primer"/>
    <property type="evidence" value="ECO:0007669"/>
    <property type="project" value="TreeGrafter"/>
</dbReference>
<name>A0A4R2GTH8_9HYPH</name>
<dbReference type="EMBL" id="SLWL01000010">
    <property type="protein sequence ID" value="TCO12056.1"/>
    <property type="molecule type" value="Genomic_DNA"/>
</dbReference>
<evidence type="ECO:0000259" key="8">
    <source>
        <dbReference type="PROSITE" id="PS50879"/>
    </source>
</evidence>
<evidence type="ECO:0000256" key="7">
    <source>
        <dbReference type="ARBA" id="ARBA00022801"/>
    </source>
</evidence>
<proteinExistence type="inferred from homology"/>
<evidence type="ECO:0000313" key="9">
    <source>
        <dbReference type="EMBL" id="TCO12056.1"/>
    </source>
</evidence>
<dbReference type="GO" id="GO:0003676">
    <property type="term" value="F:nucleic acid binding"/>
    <property type="evidence" value="ECO:0007669"/>
    <property type="project" value="InterPro"/>
</dbReference>
<keyword evidence="4" id="KW-0540">Nuclease</keyword>
<dbReference type="Proteomes" id="UP000294881">
    <property type="component" value="Unassembled WGS sequence"/>
</dbReference>
<feature type="domain" description="RNase H type-1" evidence="8">
    <location>
        <begin position="1"/>
        <end position="96"/>
    </location>
</feature>
<comment type="caution">
    <text evidence="9">The sequence shown here is derived from an EMBL/GenBank/DDBJ whole genome shotgun (WGS) entry which is preliminary data.</text>
</comment>
<dbReference type="InterPro" id="IPR002156">
    <property type="entry name" value="RNaseH_domain"/>
</dbReference>
<sequence>MFGLLKAIKEIPEGDEPGTVYSDNQYVIGAATTWRAKWEKNGMKTSKREPVANDDLVKELWAALDVRPGVRLEWVRGHSGVQENETVDQLCRWASGQAQAGNSIKRLKKPA</sequence>
<keyword evidence="6" id="KW-0255">Endonuclease</keyword>
<dbReference type="PANTHER" id="PTHR10642">
    <property type="entry name" value="RIBONUCLEASE H1"/>
    <property type="match status" value="1"/>
</dbReference>
<evidence type="ECO:0000313" key="10">
    <source>
        <dbReference type="Proteomes" id="UP000294881"/>
    </source>
</evidence>
<evidence type="ECO:0000256" key="4">
    <source>
        <dbReference type="ARBA" id="ARBA00022722"/>
    </source>
</evidence>
<dbReference type="InterPro" id="IPR050092">
    <property type="entry name" value="RNase_H"/>
</dbReference>
<dbReference type="GO" id="GO:0004523">
    <property type="term" value="F:RNA-DNA hybrid ribonuclease activity"/>
    <property type="evidence" value="ECO:0007669"/>
    <property type="project" value="UniProtKB-EC"/>
</dbReference>
<dbReference type="SUPFAM" id="SSF53098">
    <property type="entry name" value="Ribonuclease H-like"/>
    <property type="match status" value="1"/>
</dbReference>
<organism evidence="9 10">
    <name type="scientific">Camelimonas lactis</name>
    <dbReference type="NCBI Taxonomy" id="659006"/>
    <lineage>
        <taxon>Bacteria</taxon>
        <taxon>Pseudomonadati</taxon>
        <taxon>Pseudomonadota</taxon>
        <taxon>Alphaproteobacteria</taxon>
        <taxon>Hyphomicrobiales</taxon>
        <taxon>Chelatococcaceae</taxon>
        <taxon>Camelimonas</taxon>
    </lineage>
</organism>
<gene>
    <name evidence="9" type="ORF">EV666_11094</name>
</gene>